<reference evidence="7 8" key="1">
    <citation type="journal article" date="2016" name="Int. J. Syst. Evol. Microbiol.">
        <title>Labrenzia salina sp. nov., isolated from the rhizosphere of the halophyte Arthrocnemum macrostachyum.</title>
        <authorList>
            <person name="Camacho M."/>
            <person name="Redondo-Gomez S."/>
            <person name="Rodriguez-Llorente I."/>
            <person name="Rohde M."/>
            <person name="Sproer C."/>
            <person name="Schumann P."/>
            <person name="Klenk H.P."/>
            <person name="Montero-Calasanz M.D.C."/>
        </authorList>
    </citation>
    <scope>NUCLEOTIDE SEQUENCE [LARGE SCALE GENOMIC DNA]</scope>
    <source>
        <strain evidence="7 8">DSM 29163</strain>
    </source>
</reference>
<dbReference type="PANTHER" id="PTHR21716:SF64">
    <property type="entry name" value="AI-2 TRANSPORT PROTEIN TQSA"/>
    <property type="match status" value="1"/>
</dbReference>
<protein>
    <submittedName>
        <fullName evidence="7">AI-2E family transporter</fullName>
    </submittedName>
</protein>
<feature type="transmembrane region" description="Helical" evidence="6">
    <location>
        <begin position="299"/>
        <end position="324"/>
    </location>
</feature>
<name>A0ABT3QX82_9HYPH</name>
<keyword evidence="8" id="KW-1185">Reference proteome</keyword>
<evidence type="ECO:0000256" key="4">
    <source>
        <dbReference type="ARBA" id="ARBA00022989"/>
    </source>
</evidence>
<feature type="transmembrane region" description="Helical" evidence="6">
    <location>
        <begin position="142"/>
        <end position="161"/>
    </location>
</feature>
<comment type="subcellular location">
    <subcellularLocation>
        <location evidence="1">Membrane</location>
        <topology evidence="1">Multi-pass membrane protein</topology>
    </subcellularLocation>
</comment>
<dbReference type="RefSeq" id="WP_265961238.1">
    <property type="nucleotide sequence ID" value="NZ_JAPEVI010000002.1"/>
</dbReference>
<dbReference type="InterPro" id="IPR002549">
    <property type="entry name" value="AI-2E-like"/>
</dbReference>
<evidence type="ECO:0000256" key="2">
    <source>
        <dbReference type="ARBA" id="ARBA00009773"/>
    </source>
</evidence>
<feature type="transmembrane region" description="Helical" evidence="6">
    <location>
        <begin position="223"/>
        <end position="247"/>
    </location>
</feature>
<evidence type="ECO:0000256" key="3">
    <source>
        <dbReference type="ARBA" id="ARBA00022692"/>
    </source>
</evidence>
<dbReference type="EMBL" id="JAPEVI010000002">
    <property type="protein sequence ID" value="MCX2721543.1"/>
    <property type="molecule type" value="Genomic_DNA"/>
</dbReference>
<accession>A0ABT3QX82</accession>
<keyword evidence="3 6" id="KW-0812">Transmembrane</keyword>
<proteinExistence type="inferred from homology"/>
<evidence type="ECO:0000313" key="8">
    <source>
        <dbReference type="Proteomes" id="UP001300261"/>
    </source>
</evidence>
<feature type="transmembrane region" description="Helical" evidence="6">
    <location>
        <begin position="259"/>
        <end position="279"/>
    </location>
</feature>
<gene>
    <name evidence="7" type="ORF">ON753_03855</name>
</gene>
<evidence type="ECO:0000256" key="6">
    <source>
        <dbReference type="SAM" id="Phobius"/>
    </source>
</evidence>
<feature type="transmembrane region" description="Helical" evidence="6">
    <location>
        <begin position="61"/>
        <end position="84"/>
    </location>
</feature>
<evidence type="ECO:0000256" key="5">
    <source>
        <dbReference type="ARBA" id="ARBA00023136"/>
    </source>
</evidence>
<evidence type="ECO:0000256" key="1">
    <source>
        <dbReference type="ARBA" id="ARBA00004141"/>
    </source>
</evidence>
<keyword evidence="5 6" id="KW-0472">Membrane</keyword>
<sequence length="353" mass="38510">MNLQVVTWVVGLVAALLTVAALHATSLVSSTLALAFFITMAVWPVDALFRQRLPHGLRWLGHLAAVIVILIVFSIFIGGLLLAARQITIKLPDYEDAIAAYATRLSNWIDFSNLMKDGGEEALSARLIDPVLSLVTLTLQSATTLAGILSLILFLVVLMLVETPALSAKLQSASGYANGKEYRDAIFSIAGRVRWYLVVRTVIGVATGALYALWSWMWDLDFVLVWGLLAVLLNYVPTVGSLVAGLLPAAFAFLQLPPWWASIYGIGLLVIEQIMGNYIDPKFQGRELSLSPLVVLIALMFWTWVWGMAGALVAVPMSLVMMIFCAKIPALQPLALFLSDCRDFDALKKATST</sequence>
<comment type="caution">
    <text evidence="7">The sequence shown here is derived from an EMBL/GenBank/DDBJ whole genome shotgun (WGS) entry which is preliminary data.</text>
</comment>
<comment type="similarity">
    <text evidence="2">Belongs to the autoinducer-2 exporter (AI-2E) (TC 2.A.86) family.</text>
</comment>
<organism evidence="7 8">
    <name type="scientific">Roseibium salinum</name>
    <dbReference type="NCBI Taxonomy" id="1604349"/>
    <lineage>
        <taxon>Bacteria</taxon>
        <taxon>Pseudomonadati</taxon>
        <taxon>Pseudomonadota</taxon>
        <taxon>Alphaproteobacteria</taxon>
        <taxon>Hyphomicrobiales</taxon>
        <taxon>Stappiaceae</taxon>
        <taxon>Roseibium</taxon>
    </lineage>
</organism>
<evidence type="ECO:0000313" key="7">
    <source>
        <dbReference type="EMBL" id="MCX2721543.1"/>
    </source>
</evidence>
<dbReference type="Pfam" id="PF01594">
    <property type="entry name" value="AI-2E_transport"/>
    <property type="match status" value="1"/>
</dbReference>
<dbReference type="PANTHER" id="PTHR21716">
    <property type="entry name" value="TRANSMEMBRANE PROTEIN"/>
    <property type="match status" value="1"/>
</dbReference>
<dbReference type="Proteomes" id="UP001300261">
    <property type="component" value="Unassembled WGS sequence"/>
</dbReference>
<feature type="transmembrane region" description="Helical" evidence="6">
    <location>
        <begin position="197"/>
        <end position="217"/>
    </location>
</feature>
<keyword evidence="4 6" id="KW-1133">Transmembrane helix</keyword>
<feature type="transmembrane region" description="Helical" evidence="6">
    <location>
        <begin position="31"/>
        <end position="49"/>
    </location>
</feature>